<evidence type="ECO:0000313" key="1">
    <source>
        <dbReference type="EMBL" id="KKN63510.1"/>
    </source>
</evidence>
<reference evidence="1" key="1">
    <citation type="journal article" date="2015" name="Nature">
        <title>Complex archaea that bridge the gap between prokaryotes and eukaryotes.</title>
        <authorList>
            <person name="Spang A."/>
            <person name="Saw J.H."/>
            <person name="Jorgensen S.L."/>
            <person name="Zaremba-Niedzwiedzka K."/>
            <person name="Martijn J."/>
            <person name="Lind A.E."/>
            <person name="van Eijk R."/>
            <person name="Schleper C."/>
            <person name="Guy L."/>
            <person name="Ettema T.J."/>
        </authorList>
    </citation>
    <scope>NUCLEOTIDE SEQUENCE</scope>
</reference>
<name>A0A0F9S3U8_9ZZZZ</name>
<organism evidence="1">
    <name type="scientific">marine sediment metagenome</name>
    <dbReference type="NCBI Taxonomy" id="412755"/>
    <lineage>
        <taxon>unclassified sequences</taxon>
        <taxon>metagenomes</taxon>
        <taxon>ecological metagenomes</taxon>
    </lineage>
</organism>
<proteinExistence type="predicted"/>
<dbReference type="AlphaFoldDB" id="A0A0F9S3U8"/>
<protein>
    <submittedName>
        <fullName evidence="1">Uncharacterized protein</fullName>
    </submittedName>
</protein>
<sequence length="102" mass="11538">MNLKNTITRTTMNFEIWMEGYRATGQSSGASKIGESEGETFDDAVRNYMTTELLAGKESAGIEENGRSRYANDEAYENRRSNWSIWACDLFDNEADARKSFG</sequence>
<comment type="caution">
    <text evidence="1">The sequence shown here is derived from an EMBL/GenBank/DDBJ whole genome shotgun (WGS) entry which is preliminary data.</text>
</comment>
<accession>A0A0F9S3U8</accession>
<gene>
    <name evidence="1" type="ORF">LCGC14_0501000</name>
</gene>
<dbReference type="EMBL" id="LAZR01000587">
    <property type="protein sequence ID" value="KKN63510.1"/>
    <property type="molecule type" value="Genomic_DNA"/>
</dbReference>